<dbReference type="EMBL" id="PQWO01000005">
    <property type="protein sequence ID" value="PZD73682.1"/>
    <property type="molecule type" value="Genomic_DNA"/>
</dbReference>
<proteinExistence type="predicted"/>
<protein>
    <submittedName>
        <fullName evidence="2">Uncharacterized protein</fullName>
    </submittedName>
</protein>
<keyword evidence="1" id="KW-1133">Transmembrane helix</keyword>
<keyword evidence="1" id="KW-0812">Transmembrane</keyword>
<feature type="transmembrane region" description="Helical" evidence="1">
    <location>
        <begin position="25"/>
        <end position="47"/>
    </location>
</feature>
<evidence type="ECO:0000313" key="2">
    <source>
        <dbReference type="EMBL" id="PZD73682.1"/>
    </source>
</evidence>
<reference evidence="2 3" key="1">
    <citation type="journal article" date="2018" name="Sci. Rep.">
        <title>A novel species of the marine cyanobacterium Acaryochloris with a unique pigment content and lifestyle.</title>
        <authorList>
            <person name="Partensky F."/>
            <person name="Six C."/>
            <person name="Ratin M."/>
            <person name="Garczarek L."/>
            <person name="Vaulot D."/>
            <person name="Probert I."/>
            <person name="Calteau A."/>
            <person name="Gourvil P."/>
            <person name="Marie D."/>
            <person name="Grebert T."/>
            <person name="Bouchier C."/>
            <person name="Le Panse S."/>
            <person name="Gachenot M."/>
            <person name="Rodriguez F."/>
            <person name="Garrido J.L."/>
        </authorList>
    </citation>
    <scope>NUCLEOTIDE SEQUENCE [LARGE SCALE GENOMIC DNA]</scope>
    <source>
        <strain evidence="2 3">RCC1774</strain>
    </source>
</reference>
<organism evidence="2 3">
    <name type="scientific">Acaryochloris thomasi RCC1774</name>
    <dbReference type="NCBI Taxonomy" id="1764569"/>
    <lineage>
        <taxon>Bacteria</taxon>
        <taxon>Bacillati</taxon>
        <taxon>Cyanobacteriota</taxon>
        <taxon>Cyanophyceae</taxon>
        <taxon>Acaryochloridales</taxon>
        <taxon>Acaryochloridaceae</taxon>
        <taxon>Acaryochloris</taxon>
        <taxon>Acaryochloris thomasi</taxon>
    </lineage>
</organism>
<accession>A0A2W1JST7</accession>
<name>A0A2W1JST7_9CYAN</name>
<dbReference type="AlphaFoldDB" id="A0A2W1JST7"/>
<sequence>MDNSMSELLACVYNMHQQKSLIRNFLLGFLVFCIMLTLVLKVFLIFAA</sequence>
<comment type="caution">
    <text evidence="2">The sequence shown here is derived from an EMBL/GenBank/DDBJ whole genome shotgun (WGS) entry which is preliminary data.</text>
</comment>
<keyword evidence="1" id="KW-0472">Membrane</keyword>
<dbReference type="Proteomes" id="UP000248857">
    <property type="component" value="Unassembled WGS sequence"/>
</dbReference>
<keyword evidence="3" id="KW-1185">Reference proteome</keyword>
<gene>
    <name evidence="2" type="ORF">C1752_01919</name>
</gene>
<evidence type="ECO:0000313" key="3">
    <source>
        <dbReference type="Proteomes" id="UP000248857"/>
    </source>
</evidence>
<evidence type="ECO:0000256" key="1">
    <source>
        <dbReference type="SAM" id="Phobius"/>
    </source>
</evidence>